<dbReference type="CDD" id="cd13891">
    <property type="entry name" value="CuRO_3_CotA_like"/>
    <property type="match status" value="1"/>
</dbReference>
<evidence type="ECO:0000313" key="4">
    <source>
        <dbReference type="EMBL" id="OPJ59242.1"/>
    </source>
</evidence>
<evidence type="ECO:0000313" key="5">
    <source>
        <dbReference type="Proteomes" id="UP000190080"/>
    </source>
</evidence>
<dbReference type="Pfam" id="PF07732">
    <property type="entry name" value="Cu-oxidase_3"/>
    <property type="match status" value="1"/>
</dbReference>
<dbReference type="InterPro" id="IPR011706">
    <property type="entry name" value="Cu-oxidase_C"/>
</dbReference>
<keyword evidence="5" id="KW-1185">Reference proteome</keyword>
<gene>
    <name evidence="4" type="primary">cotA</name>
    <name evidence="4" type="ORF">CLORY_33980</name>
</gene>
<dbReference type="PANTHER" id="PTHR48267:SF1">
    <property type="entry name" value="BILIRUBIN OXIDASE"/>
    <property type="match status" value="1"/>
</dbReference>
<dbReference type="EMBL" id="MZGV01000048">
    <property type="protein sequence ID" value="OPJ59242.1"/>
    <property type="molecule type" value="Genomic_DNA"/>
</dbReference>
<dbReference type="Pfam" id="PF07731">
    <property type="entry name" value="Cu-oxidase_2"/>
    <property type="match status" value="1"/>
</dbReference>
<dbReference type="AlphaFoldDB" id="A0A1V4IGX7"/>
<dbReference type="RefSeq" id="WP_079426681.1">
    <property type="nucleotide sequence ID" value="NZ_MZGV01000048.1"/>
</dbReference>
<accession>A0A1V4IGX7</accession>
<dbReference type="PANTHER" id="PTHR48267">
    <property type="entry name" value="CUPREDOXIN SUPERFAMILY PROTEIN"/>
    <property type="match status" value="1"/>
</dbReference>
<comment type="similarity">
    <text evidence="1">Belongs to the multicopper oxidase family.</text>
</comment>
<dbReference type="InterPro" id="IPR008972">
    <property type="entry name" value="Cupredoxin"/>
</dbReference>
<dbReference type="InterPro" id="IPR011707">
    <property type="entry name" value="Cu-oxidase-like_N"/>
</dbReference>
<dbReference type="GO" id="GO:0005507">
    <property type="term" value="F:copper ion binding"/>
    <property type="evidence" value="ECO:0007669"/>
    <property type="project" value="InterPro"/>
</dbReference>
<evidence type="ECO:0000256" key="1">
    <source>
        <dbReference type="ARBA" id="ARBA00010609"/>
    </source>
</evidence>
<keyword evidence="4" id="KW-0946">Virion</keyword>
<reference evidence="4 5" key="1">
    <citation type="submission" date="2017-03" db="EMBL/GenBank/DDBJ databases">
        <title>Genome sequence of Clostridium oryzae DSM 28571.</title>
        <authorList>
            <person name="Poehlein A."/>
            <person name="Daniel R."/>
        </authorList>
    </citation>
    <scope>NUCLEOTIDE SEQUENCE [LARGE SCALE GENOMIC DNA]</scope>
    <source>
        <strain evidence="4 5">DSM 28571</strain>
    </source>
</reference>
<evidence type="ECO:0000259" key="2">
    <source>
        <dbReference type="Pfam" id="PF07731"/>
    </source>
</evidence>
<feature type="domain" description="Plastocyanin-like" evidence="3">
    <location>
        <begin position="66"/>
        <end position="193"/>
    </location>
</feature>
<dbReference type="Proteomes" id="UP000190080">
    <property type="component" value="Unassembled WGS sequence"/>
</dbReference>
<evidence type="ECO:0000259" key="3">
    <source>
        <dbReference type="Pfam" id="PF07732"/>
    </source>
</evidence>
<keyword evidence="4" id="KW-0167">Capsid protein</keyword>
<dbReference type="InterPro" id="IPR045087">
    <property type="entry name" value="Cu-oxidase_fam"/>
</dbReference>
<dbReference type="Gene3D" id="2.60.40.420">
    <property type="entry name" value="Cupredoxins - blue copper proteins"/>
    <property type="match status" value="3"/>
</dbReference>
<comment type="caution">
    <text evidence="4">The sequence shown here is derived from an EMBL/GenBank/DDBJ whole genome shotgun (WGS) entry which is preliminary data.</text>
</comment>
<dbReference type="CDD" id="cd13844">
    <property type="entry name" value="CuRO_1_BOD_CotA_like"/>
    <property type="match status" value="1"/>
</dbReference>
<dbReference type="OrthoDB" id="9757546at2"/>
<proteinExistence type="inferred from homology"/>
<dbReference type="STRING" id="1450648.CLORY_33980"/>
<sequence length="534" mass="61539">MKENHLTEDNCVPEVNPSIPSTIPKFVDELPIPKVLNPDKRGNNYAYYEIEMKCAGHKFHRDFCKTLVYGYNGIYPGPTIETMKDQAVYAKWINNLPLKHFLPVDKSLHGAIDNPEVRTVVHLHGANVAPESDGFPEAWFTRNYEFTGSSFSKEVYEYPNNQQATTLWYHDHSLGITRLNVYAGLAGFYIIHDFNELSLGLPKDEYDIPLIIQDKTFNSDGSLFYPSNTTPPNKYVNPSVVRAFIGATMVVNGKVWPYFKVEPRKYRFRILNASNTNGYVLKLSNGQSFYQIGTDGGLLGEPVKLESFPLDPAERIDVIIDFSKLKHGDTVILNTEETDFKVDVMQFKVELPLKYKDRSVIPKKLRPMEKLDKDMAKRIRRLTLSQSLDHYGRNMLMLNNKMFSDPATEMPEYDSIEIWEIANPLVNPPNVSHPIHLHLVQFQILNRQPFDVNTFNEKKFIEYGTGIDYTGAPVDPDPSERGWKDVVRVEPGKVTRIIAHFKNYTGDYIWHCHILEHEDHDMMRPLRVIKKYCD</sequence>
<feature type="domain" description="Plastocyanin-like" evidence="2">
    <location>
        <begin position="394"/>
        <end position="528"/>
    </location>
</feature>
<organism evidence="4 5">
    <name type="scientific">Clostridium oryzae</name>
    <dbReference type="NCBI Taxonomy" id="1450648"/>
    <lineage>
        <taxon>Bacteria</taxon>
        <taxon>Bacillati</taxon>
        <taxon>Bacillota</taxon>
        <taxon>Clostridia</taxon>
        <taxon>Eubacteriales</taxon>
        <taxon>Clostridiaceae</taxon>
        <taxon>Clostridium</taxon>
    </lineage>
</organism>
<dbReference type="SUPFAM" id="SSF49503">
    <property type="entry name" value="Cupredoxins"/>
    <property type="match status" value="3"/>
</dbReference>
<protein>
    <submittedName>
        <fullName evidence="4">Spore coat protein A</fullName>
    </submittedName>
</protein>
<dbReference type="GO" id="GO:0016491">
    <property type="term" value="F:oxidoreductase activity"/>
    <property type="evidence" value="ECO:0007669"/>
    <property type="project" value="InterPro"/>
</dbReference>
<dbReference type="CDD" id="cd13868">
    <property type="entry name" value="CuRO_2_CotA_like"/>
    <property type="match status" value="1"/>
</dbReference>
<name>A0A1V4IGX7_9CLOT</name>